<dbReference type="InterPro" id="IPR000679">
    <property type="entry name" value="Znf_GATA"/>
</dbReference>
<feature type="domain" description="GATA-type" evidence="12">
    <location>
        <begin position="188"/>
        <end position="224"/>
    </location>
</feature>
<evidence type="ECO:0000259" key="12">
    <source>
        <dbReference type="PROSITE" id="PS50114"/>
    </source>
</evidence>
<feature type="region of interest" description="Disordered" evidence="11">
    <location>
        <begin position="30"/>
        <end position="50"/>
    </location>
</feature>
<dbReference type="GO" id="GO:0005634">
    <property type="term" value="C:nucleus"/>
    <property type="evidence" value="ECO:0007669"/>
    <property type="project" value="UniProtKB-SubCell"/>
</dbReference>
<keyword evidence="14" id="KW-1185">Reference proteome</keyword>
<comment type="caution">
    <text evidence="13">The sequence shown here is derived from an EMBL/GenBank/DDBJ whole genome shotgun (WGS) entry which is preliminary data.</text>
</comment>
<reference evidence="13" key="1">
    <citation type="submission" date="2023-05" db="EMBL/GenBank/DDBJ databases">
        <title>Nepenthes gracilis genome sequencing.</title>
        <authorList>
            <person name="Fukushima K."/>
        </authorList>
    </citation>
    <scope>NUCLEOTIDE SEQUENCE</scope>
    <source>
        <strain evidence="13">SING2019-196</strain>
    </source>
</reference>
<dbReference type="EMBL" id="BSYO01000004">
    <property type="protein sequence ID" value="GMH04074.1"/>
    <property type="molecule type" value="Genomic_DNA"/>
</dbReference>
<dbReference type="PROSITE" id="PS50114">
    <property type="entry name" value="GATA_ZN_FINGER_2"/>
    <property type="match status" value="1"/>
</dbReference>
<evidence type="ECO:0000313" key="14">
    <source>
        <dbReference type="Proteomes" id="UP001279734"/>
    </source>
</evidence>
<keyword evidence="8" id="KW-0539">Nucleus</keyword>
<evidence type="ECO:0000256" key="9">
    <source>
        <dbReference type="ARBA" id="ARBA00024019"/>
    </source>
</evidence>
<keyword evidence="4" id="KW-0862">Zinc</keyword>
<dbReference type="AlphaFoldDB" id="A0AAD3S4E4"/>
<comment type="similarity">
    <text evidence="9">Belongs to the type IV zinc-finger family. Class B subfamily.</text>
</comment>
<dbReference type="CDD" id="cd00202">
    <property type="entry name" value="ZnF_GATA"/>
    <property type="match status" value="1"/>
</dbReference>
<evidence type="ECO:0000256" key="8">
    <source>
        <dbReference type="ARBA" id="ARBA00023242"/>
    </source>
</evidence>
<dbReference type="Pfam" id="PF00320">
    <property type="entry name" value="GATA"/>
    <property type="match status" value="1"/>
</dbReference>
<dbReference type="GO" id="GO:0008270">
    <property type="term" value="F:zinc ion binding"/>
    <property type="evidence" value="ECO:0007669"/>
    <property type="project" value="UniProtKB-KW"/>
</dbReference>
<keyword evidence="7" id="KW-0804">Transcription</keyword>
<dbReference type="FunFam" id="3.30.50.10:FF:000055">
    <property type="entry name" value="GATA transcription factor 21"/>
    <property type="match status" value="1"/>
</dbReference>
<dbReference type="InterPro" id="IPR052138">
    <property type="entry name" value="GATA_ZnFinger_Domain"/>
</dbReference>
<dbReference type="SMART" id="SM00401">
    <property type="entry name" value="ZnF_GATA"/>
    <property type="match status" value="1"/>
</dbReference>
<dbReference type="PANTHER" id="PTHR47255">
    <property type="entry name" value="GATA TRANSCRIPTION FACTOR 22-RELATED"/>
    <property type="match status" value="1"/>
</dbReference>
<keyword evidence="2" id="KW-0479">Metal-binding</keyword>
<dbReference type="PROSITE" id="PS00344">
    <property type="entry name" value="GATA_ZN_FINGER_1"/>
    <property type="match status" value="1"/>
</dbReference>
<dbReference type="GO" id="GO:0006355">
    <property type="term" value="P:regulation of DNA-templated transcription"/>
    <property type="evidence" value="ECO:0007669"/>
    <property type="project" value="InterPro"/>
</dbReference>
<gene>
    <name evidence="13" type="ORF">Nepgr_005913</name>
</gene>
<evidence type="ECO:0000256" key="2">
    <source>
        <dbReference type="ARBA" id="ARBA00022723"/>
    </source>
</evidence>
<sequence>MTPRYFSFQPSLLVDLNEDQTHHDHEQLSLKLNASSSSSSSSSPSPPCTIFINPSQDQAGYYFMESHHSPNHQEVEYFGTCGGGSCDRKVVVSKREDNDLQFSIWKKEDHSGSSGDDQISCKDGNYSVKWMSSKMRLMWKMKKPGQVNVIDADIPANKTTVKKYRQKQQSSINETDNSSNINIPNYDNNTVRVCADCNTTKTPLWRSGPRGPKSLCNACGIRQRKARRAMAAAAASAASNGAVLAAYNSPTTKNSKLHPKEKGSKDIFGSQRKKRSKIIPSHEQRKLCFEEFTLNLTKTLSLHQVFPREEEEAAISLMALSYGLVHG</sequence>
<evidence type="ECO:0000256" key="4">
    <source>
        <dbReference type="ARBA" id="ARBA00022833"/>
    </source>
</evidence>
<feature type="region of interest" description="Disordered" evidence="11">
    <location>
        <begin position="250"/>
        <end position="276"/>
    </location>
</feature>
<keyword evidence="3 10" id="KW-0863">Zinc-finger</keyword>
<evidence type="ECO:0000256" key="11">
    <source>
        <dbReference type="SAM" id="MobiDB-lite"/>
    </source>
</evidence>
<dbReference type="GO" id="GO:0000976">
    <property type="term" value="F:transcription cis-regulatory region binding"/>
    <property type="evidence" value="ECO:0007669"/>
    <property type="project" value="UniProtKB-ARBA"/>
</dbReference>
<evidence type="ECO:0000256" key="7">
    <source>
        <dbReference type="ARBA" id="ARBA00023163"/>
    </source>
</evidence>
<evidence type="ECO:0000256" key="6">
    <source>
        <dbReference type="ARBA" id="ARBA00023125"/>
    </source>
</evidence>
<accession>A0AAD3S4E4</accession>
<proteinExistence type="inferred from homology"/>
<dbReference type="Gene3D" id="3.30.50.10">
    <property type="entry name" value="Erythroid Transcription Factor GATA-1, subunit A"/>
    <property type="match status" value="1"/>
</dbReference>
<name>A0AAD3S4E4_NEPGR</name>
<comment type="subcellular location">
    <subcellularLocation>
        <location evidence="1">Nucleus</location>
    </subcellularLocation>
</comment>
<evidence type="ECO:0000256" key="1">
    <source>
        <dbReference type="ARBA" id="ARBA00004123"/>
    </source>
</evidence>
<organism evidence="13 14">
    <name type="scientific">Nepenthes gracilis</name>
    <name type="common">Slender pitcher plant</name>
    <dbReference type="NCBI Taxonomy" id="150966"/>
    <lineage>
        <taxon>Eukaryota</taxon>
        <taxon>Viridiplantae</taxon>
        <taxon>Streptophyta</taxon>
        <taxon>Embryophyta</taxon>
        <taxon>Tracheophyta</taxon>
        <taxon>Spermatophyta</taxon>
        <taxon>Magnoliopsida</taxon>
        <taxon>eudicotyledons</taxon>
        <taxon>Gunneridae</taxon>
        <taxon>Pentapetalae</taxon>
        <taxon>Caryophyllales</taxon>
        <taxon>Nepenthaceae</taxon>
        <taxon>Nepenthes</taxon>
    </lineage>
</organism>
<dbReference type="PANTHER" id="PTHR47255:SF4">
    <property type="entry name" value="GATA ZINC FINGER DOMAIN-CONTAINING PROTEIN 12"/>
    <property type="match status" value="1"/>
</dbReference>
<evidence type="ECO:0000256" key="3">
    <source>
        <dbReference type="ARBA" id="ARBA00022771"/>
    </source>
</evidence>
<protein>
    <recommendedName>
        <fullName evidence="12">GATA-type domain-containing protein</fullName>
    </recommendedName>
</protein>
<evidence type="ECO:0000256" key="10">
    <source>
        <dbReference type="PROSITE-ProRule" id="PRU00094"/>
    </source>
</evidence>
<dbReference type="InterPro" id="IPR013088">
    <property type="entry name" value="Znf_NHR/GATA"/>
</dbReference>
<evidence type="ECO:0000313" key="13">
    <source>
        <dbReference type="EMBL" id="GMH04074.1"/>
    </source>
</evidence>
<keyword evidence="5" id="KW-0805">Transcription regulation</keyword>
<dbReference type="SUPFAM" id="SSF57716">
    <property type="entry name" value="Glucocorticoid receptor-like (DNA-binding domain)"/>
    <property type="match status" value="1"/>
</dbReference>
<evidence type="ECO:0000256" key="5">
    <source>
        <dbReference type="ARBA" id="ARBA00023015"/>
    </source>
</evidence>
<dbReference type="Proteomes" id="UP001279734">
    <property type="component" value="Unassembled WGS sequence"/>
</dbReference>
<keyword evidence="6" id="KW-0238">DNA-binding</keyword>